<dbReference type="AlphaFoldDB" id="A0AA86V1K3"/>
<dbReference type="InterPro" id="IPR029052">
    <property type="entry name" value="Metallo-depent_PP-like"/>
</dbReference>
<feature type="transmembrane region" description="Helical" evidence="1">
    <location>
        <begin position="712"/>
        <end position="728"/>
    </location>
</feature>
<dbReference type="InterPro" id="IPR056230">
    <property type="entry name" value="TMEM62_C"/>
</dbReference>
<feature type="domain" description="TMEM62 C-terminal" evidence="4">
    <location>
        <begin position="530"/>
        <end position="746"/>
    </location>
</feature>
<dbReference type="PANTHER" id="PTHR14795:SF0">
    <property type="entry name" value="TRANSMEMBRANE PROTEIN 62"/>
    <property type="match status" value="1"/>
</dbReference>
<dbReference type="Gene3D" id="3.60.21.10">
    <property type="match status" value="1"/>
</dbReference>
<gene>
    <name evidence="5" type="ORF">AYBTSS11_LOCUS1218</name>
</gene>
<feature type="transmembrane region" description="Helical" evidence="1">
    <location>
        <begin position="585"/>
        <end position="604"/>
    </location>
</feature>
<keyword evidence="1" id="KW-0472">Membrane</keyword>
<dbReference type="Pfam" id="PF00149">
    <property type="entry name" value="Metallophos"/>
    <property type="match status" value="1"/>
</dbReference>
<dbReference type="InterPro" id="IPR056229">
    <property type="entry name" value="Ig_TMM62"/>
</dbReference>
<feature type="domain" description="TMEM62 Ig-like" evidence="3">
    <location>
        <begin position="380"/>
        <end position="507"/>
    </location>
</feature>
<accession>A0AA86V1K3</accession>
<protein>
    <recommendedName>
        <fullName evidence="7">Calcineurin-like phosphoesterase domain-containing protein</fullName>
    </recommendedName>
</protein>
<feature type="transmembrane region" description="Helical" evidence="1">
    <location>
        <begin position="641"/>
        <end position="663"/>
    </location>
</feature>
<evidence type="ECO:0000259" key="2">
    <source>
        <dbReference type="Pfam" id="PF00149"/>
    </source>
</evidence>
<keyword evidence="1" id="KW-0812">Transmembrane</keyword>
<sequence>MPRDTEVKFHNDDFVKSTPIPCAEFDQFKMKLRIQIQNFRGRSIKLLLLLVAVAILYNVCVAESNERVIYINGGTDSVVWVVQLSDLHFSVHHPNRALDFTKLVGPALSLINPFLVLITGDLTDGKSKDLLTMKQNEDEWVEYRSVLDTVIERSGLHKNLFFDLRGNHDNFAVPVVGGSFDFFSKYSINGQLGRNGSVNSVTVETKERKHLFVGFDSTMSTGLRGPTNLFGHPTDQLLKDLDMELSQWDFQSEKPITKISFGHFPLSFSAPSISGRTLEDVFLKHSISAYLCGHLHTRFGRNLKRHHRSSDHFSPLQKFVQFNMHQSSFESTINCSLGVPPIRDFWEWEMGDWRKSRAFRILAIDRGHVSYVDVDFKSGTKHAIILPTFPLDSRFMITSSCHHNYECKSVPSSSYEKIRALVFSVSPVVSIVARIYDSQTENHDLLLETHMIKHADENTKGHLYLAPWNYKAFEDASPDRYWLQIEVNDSEGRSTLTELRPFSINGHSLKFSWSWKEFLVMGCQWAALYYPLFWSALYFLFIVLLLPKALLVFSNKIYTYKNFIANKTLVNGVLWFLQELCRIHTLWFGWIGYLFYLILFPWFMGQVFTEGKNMVYMTYMGWAVENSNGKGKLEYIGSPDIMVVVLPHLLFVVLPAILVTGALTAERAIFREQVLAFLGKKKDDPRMDSGKTVLNGHQSKIVSNVHLSKRRIRKLLCVVCVAICWRHFMNCRTLLKAYEMNPVLHFLGYGISVPLLLAHAISKTRSAE</sequence>
<dbReference type="InterPro" id="IPR004843">
    <property type="entry name" value="Calcineurin-like_PHP"/>
</dbReference>
<dbReference type="Pfam" id="PF24394">
    <property type="entry name" value="TMEM62_C"/>
    <property type="match status" value="1"/>
</dbReference>
<name>A0AA86V1K3_9FABA</name>
<reference evidence="5" key="1">
    <citation type="submission" date="2023-10" db="EMBL/GenBank/DDBJ databases">
        <authorList>
            <person name="Domelevo Entfellner J.-B."/>
        </authorList>
    </citation>
    <scope>NUCLEOTIDE SEQUENCE</scope>
</reference>
<evidence type="ECO:0000313" key="6">
    <source>
        <dbReference type="Proteomes" id="UP001189624"/>
    </source>
</evidence>
<keyword evidence="6" id="KW-1185">Reference proteome</keyword>
<dbReference type="Gramene" id="rna-AYBTSS11_LOCUS1218">
    <property type="protein sequence ID" value="CAJ1823918.1"/>
    <property type="gene ID" value="gene-AYBTSS11_LOCUS1218"/>
</dbReference>
<keyword evidence="1" id="KW-1133">Transmembrane helix</keyword>
<dbReference type="Proteomes" id="UP001189624">
    <property type="component" value="Chromosome 1"/>
</dbReference>
<evidence type="ECO:0000256" key="1">
    <source>
        <dbReference type="SAM" id="Phobius"/>
    </source>
</evidence>
<evidence type="ECO:0000259" key="4">
    <source>
        <dbReference type="Pfam" id="PF24394"/>
    </source>
</evidence>
<organism evidence="5 6">
    <name type="scientific">Sphenostylis stenocarpa</name>
    <dbReference type="NCBI Taxonomy" id="92480"/>
    <lineage>
        <taxon>Eukaryota</taxon>
        <taxon>Viridiplantae</taxon>
        <taxon>Streptophyta</taxon>
        <taxon>Embryophyta</taxon>
        <taxon>Tracheophyta</taxon>
        <taxon>Spermatophyta</taxon>
        <taxon>Magnoliopsida</taxon>
        <taxon>eudicotyledons</taxon>
        <taxon>Gunneridae</taxon>
        <taxon>Pentapetalae</taxon>
        <taxon>rosids</taxon>
        <taxon>fabids</taxon>
        <taxon>Fabales</taxon>
        <taxon>Fabaceae</taxon>
        <taxon>Papilionoideae</taxon>
        <taxon>50 kb inversion clade</taxon>
        <taxon>NPAAA clade</taxon>
        <taxon>indigoferoid/millettioid clade</taxon>
        <taxon>Phaseoleae</taxon>
        <taxon>Sphenostylis</taxon>
    </lineage>
</organism>
<evidence type="ECO:0008006" key="7">
    <source>
        <dbReference type="Google" id="ProtNLM"/>
    </source>
</evidence>
<dbReference type="SUPFAM" id="SSF56300">
    <property type="entry name" value="Metallo-dependent phosphatases"/>
    <property type="match status" value="1"/>
</dbReference>
<dbReference type="GO" id="GO:0016787">
    <property type="term" value="F:hydrolase activity"/>
    <property type="evidence" value="ECO:0007669"/>
    <property type="project" value="InterPro"/>
</dbReference>
<feature type="transmembrane region" description="Helical" evidence="1">
    <location>
        <begin position="743"/>
        <end position="762"/>
    </location>
</feature>
<feature type="domain" description="Calcineurin-like phosphoesterase" evidence="2">
    <location>
        <begin position="81"/>
        <end position="297"/>
    </location>
</feature>
<proteinExistence type="predicted"/>
<dbReference type="EMBL" id="OY731398">
    <property type="protein sequence ID" value="CAJ1823918.1"/>
    <property type="molecule type" value="Genomic_DNA"/>
</dbReference>
<feature type="transmembrane region" description="Helical" evidence="1">
    <location>
        <begin position="528"/>
        <end position="546"/>
    </location>
</feature>
<evidence type="ECO:0000313" key="5">
    <source>
        <dbReference type="EMBL" id="CAJ1823918.1"/>
    </source>
</evidence>
<dbReference type="Pfam" id="PF24384">
    <property type="entry name" value="Ig_TMM62"/>
    <property type="match status" value="1"/>
</dbReference>
<dbReference type="PANTHER" id="PTHR14795">
    <property type="entry name" value="HELICASE RELATED"/>
    <property type="match status" value="1"/>
</dbReference>
<evidence type="ECO:0000259" key="3">
    <source>
        <dbReference type="Pfam" id="PF24384"/>
    </source>
</evidence>